<dbReference type="RefSeq" id="WP_011247658.1">
    <property type="nucleotide sequence ID" value="NC_006582.1"/>
</dbReference>
<dbReference type="InterPro" id="IPR006479">
    <property type="entry name" value="Holin"/>
</dbReference>
<evidence type="ECO:0000313" key="6">
    <source>
        <dbReference type="EMBL" id="BAD65350.1"/>
    </source>
</evidence>
<protein>
    <submittedName>
        <fullName evidence="6">Holin protein of PBSX prophage</fullName>
    </submittedName>
</protein>
<reference evidence="6 7" key="1">
    <citation type="journal article" date="1994" name="J. Ferment. Bioeng.">
        <title>Molecular cloning and nucleotide sequence of the gene for an alkaline protease from the alkalophilic Bacillus sp. KSM-K16.</title>
        <authorList>
            <person name="Hakamada Y."/>
            <person name="Kobayashi T."/>
            <person name="Hitomi J."/>
            <person name="Kawai S."/>
            <person name="Ito S."/>
        </authorList>
    </citation>
    <scope>NUCLEOTIDE SEQUENCE [LARGE SCALE GENOMIC DNA]</scope>
    <source>
        <strain evidence="6 7">KSM-K16</strain>
    </source>
</reference>
<evidence type="ECO:0000256" key="4">
    <source>
        <dbReference type="ARBA" id="ARBA00023136"/>
    </source>
</evidence>
<dbReference type="STRING" id="66692.ABC2816"/>
<dbReference type="Proteomes" id="UP000001168">
    <property type="component" value="Chromosome"/>
</dbReference>
<keyword evidence="4 5" id="KW-0472">Membrane</keyword>
<dbReference type="GO" id="GO:0016020">
    <property type="term" value="C:membrane"/>
    <property type="evidence" value="ECO:0007669"/>
    <property type="project" value="UniProtKB-SubCell"/>
</dbReference>
<name>Q5WE60_SHOC1</name>
<feature type="transmembrane region" description="Helical" evidence="5">
    <location>
        <begin position="30"/>
        <end position="48"/>
    </location>
</feature>
<proteinExistence type="predicted"/>
<dbReference type="AlphaFoldDB" id="Q5WE60"/>
<gene>
    <name evidence="6" type="ordered locus">ABC2816</name>
</gene>
<keyword evidence="2 5" id="KW-0812">Transmembrane</keyword>
<accession>Q5WE60</accession>
<keyword evidence="3 5" id="KW-1133">Transmembrane helix</keyword>
<dbReference type="Pfam" id="PF04688">
    <property type="entry name" value="Holin_SPP1"/>
    <property type="match status" value="1"/>
</dbReference>
<dbReference type="OrthoDB" id="2970153at2"/>
<evidence type="ECO:0000256" key="1">
    <source>
        <dbReference type="ARBA" id="ARBA00004370"/>
    </source>
</evidence>
<reference evidence="6 7" key="2">
    <citation type="journal article" date="1995" name="Appl. Microbiol. Biotechnol.">
        <title>Purification and properties of an alkaline protease from alkalophilic Bacillus sp. KSM-K16.</title>
        <authorList>
            <person name="Kobayashi T."/>
            <person name="Hakamada Y."/>
            <person name="Adachi S."/>
            <person name="Hitomi J."/>
            <person name="Yoshimatsu T."/>
            <person name="Koike K."/>
            <person name="Kawai S."/>
            <person name="Ito S."/>
        </authorList>
    </citation>
    <scope>NUCLEOTIDE SEQUENCE [LARGE SCALE GENOMIC DNA]</scope>
    <source>
        <strain evidence="6 7">KSM-K16</strain>
    </source>
</reference>
<evidence type="ECO:0000256" key="5">
    <source>
        <dbReference type="SAM" id="Phobius"/>
    </source>
</evidence>
<evidence type="ECO:0000256" key="2">
    <source>
        <dbReference type="ARBA" id="ARBA00022692"/>
    </source>
</evidence>
<dbReference type="KEGG" id="bcl:ABC2816"/>
<organism evidence="6 7">
    <name type="scientific">Shouchella clausii (strain KSM-K16)</name>
    <name type="common">Alkalihalobacillus clausii</name>
    <dbReference type="NCBI Taxonomy" id="66692"/>
    <lineage>
        <taxon>Bacteria</taxon>
        <taxon>Bacillati</taxon>
        <taxon>Bacillota</taxon>
        <taxon>Bacilli</taxon>
        <taxon>Bacillales</taxon>
        <taxon>Bacillaceae</taxon>
        <taxon>Shouchella</taxon>
    </lineage>
</organism>
<feature type="transmembrane region" description="Helical" evidence="5">
    <location>
        <begin position="7"/>
        <end position="24"/>
    </location>
</feature>
<reference evidence="7" key="4">
    <citation type="submission" date="2003-10" db="EMBL/GenBank/DDBJ databases">
        <title>The complete genome sequence of the alkaliphilic Bacillus clausii KSM-K16.</title>
        <authorList>
            <person name="Takaki Y."/>
            <person name="Kageyama Y."/>
            <person name="Shimamura S."/>
            <person name="Suzuki H."/>
            <person name="Nishi S."/>
            <person name="Hatada Y."/>
            <person name="Kawai S."/>
            <person name="Ito S."/>
            <person name="Horikoshi K."/>
        </authorList>
    </citation>
    <scope>NUCLEOTIDE SEQUENCE [LARGE SCALE GENOMIC DNA]</scope>
    <source>
        <strain evidence="7">KSM-K16</strain>
    </source>
</reference>
<dbReference type="HOGENOM" id="CLU_174074_2_1_9"/>
<sequence length="75" mass="8227">MMFDAPSITRFIGLIVALLAYFGVNVPEDLTEAVTSLAVAILAVYTAWKNNYISQKGHKQKEVLQEKGLTKGGKQ</sequence>
<reference evidence="6 7" key="5">
    <citation type="journal article" date="2007" name="Extremophiles">
        <title>Intragenomic diversity of the V1 regions of 16S rRNA genes in high-alkaline protease-producing Bacillus clausii spp.</title>
        <authorList>
            <person name="Kageyama Y."/>
            <person name="Takaki Y."/>
            <person name="Shimamura S."/>
            <person name="Nishi S."/>
            <person name="Nogi Y."/>
            <person name="Uchimura K."/>
            <person name="Kobayashi T."/>
            <person name="Hitomi J."/>
            <person name="Ozaki K."/>
            <person name="Kawai S."/>
            <person name="Ito S."/>
            <person name="Horikoshi K."/>
        </authorList>
    </citation>
    <scope>NUCLEOTIDE SEQUENCE [LARGE SCALE GENOMIC DNA]</scope>
    <source>
        <strain evidence="6 7">KSM-K16</strain>
    </source>
</reference>
<comment type="subcellular location">
    <subcellularLocation>
        <location evidence="1">Membrane</location>
    </subcellularLocation>
</comment>
<dbReference type="EMBL" id="AP006627">
    <property type="protein sequence ID" value="BAD65350.1"/>
    <property type="molecule type" value="Genomic_DNA"/>
</dbReference>
<evidence type="ECO:0000313" key="7">
    <source>
        <dbReference type="Proteomes" id="UP000001168"/>
    </source>
</evidence>
<reference evidence="6 7" key="3">
    <citation type="journal article" date="1997" name="Protein Eng.">
        <title>High-resolution crystal structure of M-protease: phylogeny aided analysis of the high-alkaline adaptation mechanism.</title>
        <authorList>
            <person name="Shirai T."/>
            <person name="Suzuki A."/>
            <person name="Yamane T."/>
            <person name="Ashida T."/>
            <person name="Kobayashi T."/>
            <person name="Ito S."/>
        </authorList>
    </citation>
    <scope>NUCLEOTIDE SEQUENCE [LARGE SCALE GENOMIC DNA]</scope>
    <source>
        <strain evidence="6 7">KSM-K16</strain>
    </source>
</reference>
<keyword evidence="7" id="KW-1185">Reference proteome</keyword>
<evidence type="ECO:0000256" key="3">
    <source>
        <dbReference type="ARBA" id="ARBA00022989"/>
    </source>
</evidence>